<evidence type="ECO:0000313" key="2">
    <source>
        <dbReference type="Proteomes" id="UP000216052"/>
    </source>
</evidence>
<protein>
    <submittedName>
        <fullName evidence="1">Uncharacterized protein</fullName>
    </submittedName>
</protein>
<organism evidence="1 2">
    <name type="scientific">Sporomusa acidovorans (strain ATCC 49682 / DSM 3132 / Mol)</name>
    <dbReference type="NCBI Taxonomy" id="1123286"/>
    <lineage>
        <taxon>Bacteria</taxon>
        <taxon>Bacillati</taxon>
        <taxon>Bacillota</taxon>
        <taxon>Negativicutes</taxon>
        <taxon>Selenomonadales</taxon>
        <taxon>Sporomusaceae</taxon>
        <taxon>Sporomusa</taxon>
    </lineage>
</organism>
<evidence type="ECO:0000313" key="1">
    <source>
        <dbReference type="EMBL" id="XFO73054.1"/>
    </source>
</evidence>
<keyword evidence="2" id="KW-1185">Reference proteome</keyword>
<reference evidence="1" key="1">
    <citation type="submission" date="2024-05" db="EMBL/GenBank/DDBJ databases">
        <title>Isolation and characterization of Sporomusa carbonis sp. nov., a carboxydotrophic hydrogenogen in the genus of Sporomusa isolated from a charcoal burning pile.</title>
        <authorList>
            <person name="Boeer T."/>
            <person name="Rosenbaum F."/>
            <person name="Eysell L."/>
            <person name="Mueller V."/>
            <person name="Daniel R."/>
            <person name="Poehlein A."/>
        </authorList>
    </citation>
    <scope>NUCLEOTIDE SEQUENCE [LARGE SCALE GENOMIC DNA]</scope>
    <source>
        <strain evidence="1">DSM 3132</strain>
    </source>
</reference>
<sequence>MEKVIEQVKQWEFLKKIPTEIHGFTLINEFITCGSQYRIFTYNHQQARRSFNVMYDEATKDFLVRIVIGLTEFCDISFITPDFAFFEKVLTERMEKTLRQLAYFDPASLCAQFTQKKVLEWPYRTELPDKVGDFTLFVSPEKPFKGLNGSYVIIDYSDFATESNLTINYNIFRDEFFGEIRLRRIPIMTSDFDSKTLTELETKLGEHLIHTLEGLRLKLKS</sequence>
<proteinExistence type="predicted"/>
<dbReference type="Proteomes" id="UP000216052">
    <property type="component" value="Chromosome"/>
</dbReference>
<accession>A0ABZ3J3S6</accession>
<dbReference type="EMBL" id="CP155571">
    <property type="protein sequence ID" value="XFO73054.1"/>
    <property type="molecule type" value="Genomic_DNA"/>
</dbReference>
<name>A0ABZ3J3S6_SPOA4</name>
<dbReference type="RefSeq" id="WP_093795735.1">
    <property type="nucleotide sequence ID" value="NZ_CP155571.1"/>
</dbReference>
<gene>
    <name evidence="1" type="ORF">SPACI_031210</name>
</gene>